<feature type="transmembrane region" description="Helical" evidence="13">
    <location>
        <begin position="140"/>
        <end position="164"/>
    </location>
</feature>
<dbReference type="GO" id="GO:0042910">
    <property type="term" value="F:xenobiotic transmembrane transporter activity"/>
    <property type="evidence" value="ECO:0007669"/>
    <property type="project" value="InterPro"/>
</dbReference>
<feature type="transmembrane region" description="Helical" evidence="13">
    <location>
        <begin position="285"/>
        <end position="309"/>
    </location>
</feature>
<dbReference type="PANTHER" id="PTHR43298:SF2">
    <property type="entry name" value="FMN_FAD EXPORTER YEEO-RELATED"/>
    <property type="match status" value="1"/>
</dbReference>
<feature type="transmembrane region" description="Helical" evidence="13">
    <location>
        <begin position="53"/>
        <end position="75"/>
    </location>
</feature>
<feature type="transmembrane region" description="Helical" evidence="13">
    <location>
        <begin position="420"/>
        <end position="439"/>
    </location>
</feature>
<evidence type="ECO:0000256" key="2">
    <source>
        <dbReference type="ARBA" id="ARBA00004651"/>
    </source>
</evidence>
<keyword evidence="5" id="KW-0813">Transport</keyword>
<comment type="function">
    <text evidence="1">Multidrug efflux pump.</text>
</comment>
<evidence type="ECO:0000256" key="5">
    <source>
        <dbReference type="ARBA" id="ARBA00022448"/>
    </source>
</evidence>
<organism evidence="14 15">
    <name type="scientific">Evansella caseinilytica</name>
    <dbReference type="NCBI Taxonomy" id="1503961"/>
    <lineage>
        <taxon>Bacteria</taxon>
        <taxon>Bacillati</taxon>
        <taxon>Bacillota</taxon>
        <taxon>Bacilli</taxon>
        <taxon>Bacillales</taxon>
        <taxon>Bacillaceae</taxon>
        <taxon>Evansella</taxon>
    </lineage>
</organism>
<keyword evidence="8 13" id="KW-0812">Transmembrane</keyword>
<dbReference type="InterPro" id="IPR044644">
    <property type="entry name" value="DinF-like"/>
</dbReference>
<feature type="transmembrane region" description="Helical" evidence="13">
    <location>
        <begin position="96"/>
        <end position="120"/>
    </location>
</feature>
<feature type="transmembrane region" description="Helical" evidence="13">
    <location>
        <begin position="363"/>
        <end position="384"/>
    </location>
</feature>
<comment type="similarity">
    <text evidence="3">Belongs to the multi antimicrobial extrusion (MATE) (TC 2.A.66.1) family.</text>
</comment>
<gene>
    <name evidence="14" type="ORF">SAMN05421736_112121</name>
</gene>
<keyword evidence="11 13" id="KW-0472">Membrane</keyword>
<evidence type="ECO:0000256" key="3">
    <source>
        <dbReference type="ARBA" id="ARBA00010199"/>
    </source>
</evidence>
<feature type="transmembrane region" description="Helical" evidence="13">
    <location>
        <begin position="321"/>
        <end position="343"/>
    </location>
</feature>
<evidence type="ECO:0000256" key="4">
    <source>
        <dbReference type="ARBA" id="ARBA00020268"/>
    </source>
</evidence>
<dbReference type="InterPro" id="IPR002528">
    <property type="entry name" value="MATE_fam"/>
</dbReference>
<dbReference type="GO" id="GO:0005886">
    <property type="term" value="C:plasma membrane"/>
    <property type="evidence" value="ECO:0007669"/>
    <property type="project" value="UniProtKB-SubCell"/>
</dbReference>
<evidence type="ECO:0000256" key="12">
    <source>
        <dbReference type="ARBA" id="ARBA00031636"/>
    </source>
</evidence>
<name>A0A1H3SYU0_9BACI</name>
<dbReference type="Proteomes" id="UP000198935">
    <property type="component" value="Unassembled WGS sequence"/>
</dbReference>
<dbReference type="PANTHER" id="PTHR43298">
    <property type="entry name" value="MULTIDRUG RESISTANCE PROTEIN NORM-RELATED"/>
    <property type="match status" value="1"/>
</dbReference>
<evidence type="ECO:0000313" key="15">
    <source>
        <dbReference type="Proteomes" id="UP000198935"/>
    </source>
</evidence>
<evidence type="ECO:0000256" key="6">
    <source>
        <dbReference type="ARBA" id="ARBA00022449"/>
    </source>
</evidence>
<feature type="transmembrane region" description="Helical" evidence="13">
    <location>
        <begin position="396"/>
        <end position="414"/>
    </location>
</feature>
<dbReference type="PIRSF" id="PIRSF006603">
    <property type="entry name" value="DinF"/>
    <property type="match status" value="1"/>
</dbReference>
<comment type="subcellular location">
    <subcellularLocation>
        <location evidence="2">Cell membrane</location>
        <topology evidence="2">Multi-pass membrane protein</topology>
    </subcellularLocation>
</comment>
<evidence type="ECO:0000256" key="10">
    <source>
        <dbReference type="ARBA" id="ARBA00023065"/>
    </source>
</evidence>
<evidence type="ECO:0000256" key="7">
    <source>
        <dbReference type="ARBA" id="ARBA00022475"/>
    </source>
</evidence>
<evidence type="ECO:0000256" key="11">
    <source>
        <dbReference type="ARBA" id="ARBA00023136"/>
    </source>
</evidence>
<feature type="transmembrane region" description="Helical" evidence="13">
    <location>
        <begin position="21"/>
        <end position="41"/>
    </location>
</feature>
<feature type="transmembrane region" description="Helical" evidence="13">
    <location>
        <begin position="251"/>
        <end position="273"/>
    </location>
</feature>
<keyword evidence="7" id="KW-1003">Cell membrane</keyword>
<keyword evidence="10" id="KW-0406">Ion transport</keyword>
<dbReference type="AlphaFoldDB" id="A0A1H3SYU0"/>
<dbReference type="NCBIfam" id="TIGR00797">
    <property type="entry name" value="matE"/>
    <property type="match status" value="1"/>
</dbReference>
<keyword evidence="15" id="KW-1185">Reference proteome</keyword>
<accession>A0A1H3SYU0</accession>
<feature type="transmembrane region" description="Helical" evidence="13">
    <location>
        <begin position="176"/>
        <end position="195"/>
    </location>
</feature>
<keyword evidence="9 13" id="KW-1133">Transmembrane helix</keyword>
<dbReference type="InterPro" id="IPR048279">
    <property type="entry name" value="MdtK-like"/>
</dbReference>
<feature type="transmembrane region" description="Helical" evidence="13">
    <location>
        <begin position="201"/>
        <end position="221"/>
    </location>
</feature>
<evidence type="ECO:0000313" key="14">
    <source>
        <dbReference type="EMBL" id="SDZ42857.1"/>
    </source>
</evidence>
<dbReference type="InterPro" id="IPR050222">
    <property type="entry name" value="MATE_MdtK"/>
</dbReference>
<dbReference type="STRING" id="1503961.SAMN05421736_112121"/>
<sequence length="460" mass="50121">MTSKAHDLAESERSPLTHRQYLALAAPLIVSGLSTPILGAVDTAVVGRMADPSYIGGVAVGSLIFNTMYWLLGFLRVSTTGFTAQAHGAGNQTETALVFFRPLFIAFVCGLVFIVLQYPILQAALSLINAGEGVTGHATAYFSIRIWGAPFTLMCYVVVGWLMGMGEVKWSLAAQIFMNVLNIVLDLVFVLGLGLGVKGVAYATLISEICAVLFGGAIIFHGKRLSLAALKTNMLLEAASLKRMLIVNRDLFFRTVCLLTMTGIFTAVGAMFGEVTLAANAVLFQIQYIMAYFFGGLANASSIVIGRAIGGNNHRLFRRAFTLSAQWGFAAAVILALCIFFFGKQFISLFTDIDEVKVVAEQFAIWMMIFPFAGFWGLQLEGVFSGATEARGIRNSMFLALLVFLPAVWLLVPAYGNHGIWLSFILFSFSRSLFLSLFIPKLARSRLTFTNHLTIIIKIN</sequence>
<dbReference type="GO" id="GO:0006811">
    <property type="term" value="P:monoatomic ion transport"/>
    <property type="evidence" value="ECO:0007669"/>
    <property type="project" value="UniProtKB-KW"/>
</dbReference>
<proteinExistence type="inferred from homology"/>
<dbReference type="EMBL" id="FNPI01000012">
    <property type="protein sequence ID" value="SDZ42857.1"/>
    <property type="molecule type" value="Genomic_DNA"/>
</dbReference>
<evidence type="ECO:0000256" key="8">
    <source>
        <dbReference type="ARBA" id="ARBA00022692"/>
    </source>
</evidence>
<reference evidence="15" key="1">
    <citation type="submission" date="2016-10" db="EMBL/GenBank/DDBJ databases">
        <authorList>
            <person name="Varghese N."/>
            <person name="Submissions S."/>
        </authorList>
    </citation>
    <scope>NUCLEOTIDE SEQUENCE [LARGE SCALE GENOMIC DNA]</scope>
    <source>
        <strain evidence="15">SP</strain>
    </source>
</reference>
<keyword evidence="6" id="KW-0050">Antiport</keyword>
<dbReference type="GO" id="GO:0015297">
    <property type="term" value="F:antiporter activity"/>
    <property type="evidence" value="ECO:0007669"/>
    <property type="project" value="UniProtKB-KW"/>
</dbReference>
<dbReference type="Pfam" id="PF01554">
    <property type="entry name" value="MatE"/>
    <property type="match status" value="2"/>
</dbReference>
<evidence type="ECO:0000256" key="1">
    <source>
        <dbReference type="ARBA" id="ARBA00003408"/>
    </source>
</evidence>
<dbReference type="CDD" id="cd13136">
    <property type="entry name" value="MATE_DinF_like"/>
    <property type="match status" value="1"/>
</dbReference>
<protein>
    <recommendedName>
        <fullName evidence="4">Probable multidrug resistance protein NorM</fullName>
    </recommendedName>
    <alternativeName>
        <fullName evidence="12">Multidrug-efflux transporter</fullName>
    </alternativeName>
</protein>
<evidence type="ECO:0000256" key="13">
    <source>
        <dbReference type="SAM" id="Phobius"/>
    </source>
</evidence>
<evidence type="ECO:0000256" key="9">
    <source>
        <dbReference type="ARBA" id="ARBA00022989"/>
    </source>
</evidence>